<dbReference type="AlphaFoldDB" id="A0A9W6TEE2"/>
<dbReference type="OrthoDB" id="127726at2759"/>
<comment type="caution">
    <text evidence="1">The sequence shown here is derived from an EMBL/GenBank/DDBJ whole genome shotgun (WGS) entry which is preliminary data.</text>
</comment>
<evidence type="ECO:0000313" key="1">
    <source>
        <dbReference type="EMBL" id="GMF11534.1"/>
    </source>
</evidence>
<dbReference type="EMBL" id="BSXW01000077">
    <property type="protein sequence ID" value="GMF11534.1"/>
    <property type="molecule type" value="Genomic_DNA"/>
</dbReference>
<gene>
    <name evidence="1" type="ORF">Plil01_000222900</name>
</gene>
<organism evidence="1 2">
    <name type="scientific">Phytophthora lilii</name>
    <dbReference type="NCBI Taxonomy" id="2077276"/>
    <lineage>
        <taxon>Eukaryota</taxon>
        <taxon>Sar</taxon>
        <taxon>Stramenopiles</taxon>
        <taxon>Oomycota</taxon>
        <taxon>Peronosporomycetes</taxon>
        <taxon>Peronosporales</taxon>
        <taxon>Peronosporaceae</taxon>
        <taxon>Phytophthora</taxon>
    </lineage>
</organism>
<reference evidence="1" key="1">
    <citation type="submission" date="2023-04" db="EMBL/GenBank/DDBJ databases">
        <title>Phytophthora lilii NBRC 32176.</title>
        <authorList>
            <person name="Ichikawa N."/>
            <person name="Sato H."/>
            <person name="Tonouchi N."/>
        </authorList>
    </citation>
    <scope>NUCLEOTIDE SEQUENCE</scope>
    <source>
        <strain evidence="1">NBRC 32176</strain>
    </source>
</reference>
<sequence length="243" mass="27776">MPDRPCTFDPGNDPLRPISLRPQGLSRVTKVWRQLQGNPVGRSESSDLGFASWERGHWIPIGAIEHWLDDFAQEVGEDSAEFQAILAAWIEFDRARNLRADRYRQQVPHRYWDWAIRPSSDPAHIPPELMLEPTILTFSFEVILWIPKTADWVSEVSVVDDRQPWRNCWIDVPRQHPHHHLCTLQSSGASLRPTWIYPAASPRRHYAEPAVIGARYYFTLGSGAIEPPDTARHSSSCFSGCSC</sequence>
<proteinExistence type="predicted"/>
<dbReference type="Proteomes" id="UP001165083">
    <property type="component" value="Unassembled WGS sequence"/>
</dbReference>
<evidence type="ECO:0000313" key="2">
    <source>
        <dbReference type="Proteomes" id="UP001165083"/>
    </source>
</evidence>
<keyword evidence="2" id="KW-1185">Reference proteome</keyword>
<accession>A0A9W6TEE2</accession>
<name>A0A9W6TEE2_9STRA</name>
<protein>
    <submittedName>
        <fullName evidence="1">Unnamed protein product</fullName>
    </submittedName>
</protein>